<accession>A0A1I0TJK2</accession>
<keyword evidence="3" id="KW-1185">Reference proteome</keyword>
<keyword evidence="1" id="KW-0812">Transmembrane</keyword>
<feature type="transmembrane region" description="Helical" evidence="1">
    <location>
        <begin position="12"/>
        <end position="37"/>
    </location>
</feature>
<dbReference type="PANTHER" id="PTHR34219:SF3">
    <property type="entry name" value="BLL7967 PROTEIN"/>
    <property type="match status" value="1"/>
</dbReference>
<sequence>MANNRFKGITGWLHLWLGLITGLVLMVVALSGCLLTFEDELELVFFKERHFVSPIPQRLSADSIFNIANSIYPDKKVSKLILEVEPERSAEARIGKGPEMKVAYLNPYNGAVLYKGLFQKQFFRAVRNLHRYLLLNQTGKAITGISCCICLFLTISGIMIWWPANKKAIKQRFKIKWNAKNKRLNWDLHAVTGFYLSFFLILITLTGLVMSYNWAENLIYKLADGKVQKELSPKNLVKSKKANPGILQKIEGSMNKLYPNRGRLNFNISPKSGLAIMAQKESEELPPGCTNAAYFDGKTGQIIRQRPFASVSLGTKIKKYVLPVHAGSIYGSGTKILAFVVALFTASLPITGFMIWLGKRKKKKKPVVDKRSSKTLATA</sequence>
<dbReference type="RefSeq" id="WP_090984495.1">
    <property type="nucleotide sequence ID" value="NZ_FOJM01000010.1"/>
</dbReference>
<evidence type="ECO:0000313" key="3">
    <source>
        <dbReference type="Proteomes" id="UP000198836"/>
    </source>
</evidence>
<reference evidence="3" key="1">
    <citation type="submission" date="2016-10" db="EMBL/GenBank/DDBJ databases">
        <authorList>
            <person name="Varghese N."/>
            <person name="Submissions S."/>
        </authorList>
    </citation>
    <scope>NUCLEOTIDE SEQUENCE [LARGE SCALE GENOMIC DNA]</scope>
    <source>
        <strain evidence="3">DSM 18130</strain>
    </source>
</reference>
<keyword evidence="1" id="KW-0472">Membrane</keyword>
<evidence type="ECO:0000256" key="1">
    <source>
        <dbReference type="SAM" id="Phobius"/>
    </source>
</evidence>
<keyword evidence="1" id="KW-1133">Transmembrane helix</keyword>
<feature type="transmembrane region" description="Helical" evidence="1">
    <location>
        <begin position="141"/>
        <end position="163"/>
    </location>
</feature>
<organism evidence="2 3">
    <name type="scientific">Pedobacter suwonensis</name>
    <dbReference type="NCBI Taxonomy" id="332999"/>
    <lineage>
        <taxon>Bacteria</taxon>
        <taxon>Pseudomonadati</taxon>
        <taxon>Bacteroidota</taxon>
        <taxon>Sphingobacteriia</taxon>
        <taxon>Sphingobacteriales</taxon>
        <taxon>Sphingobacteriaceae</taxon>
        <taxon>Pedobacter</taxon>
    </lineage>
</organism>
<dbReference type="EMBL" id="FOJM01000010">
    <property type="protein sequence ID" value="SFA51723.1"/>
    <property type="molecule type" value="Genomic_DNA"/>
</dbReference>
<proteinExistence type="predicted"/>
<dbReference type="Proteomes" id="UP000198836">
    <property type="component" value="Unassembled WGS sequence"/>
</dbReference>
<feature type="transmembrane region" description="Helical" evidence="1">
    <location>
        <begin position="184"/>
        <end position="212"/>
    </location>
</feature>
<dbReference type="STRING" id="332999.SAMN04488511_110139"/>
<dbReference type="InterPro" id="IPR005625">
    <property type="entry name" value="PepSY-ass_TM"/>
</dbReference>
<dbReference type="Pfam" id="PF03929">
    <property type="entry name" value="PepSY_TM"/>
    <property type="match status" value="1"/>
</dbReference>
<dbReference type="AlphaFoldDB" id="A0A1I0TJK2"/>
<evidence type="ECO:0000313" key="2">
    <source>
        <dbReference type="EMBL" id="SFA51723.1"/>
    </source>
</evidence>
<protein>
    <submittedName>
        <fullName evidence="2">Uncharacterized iron-regulated membrane protein</fullName>
    </submittedName>
</protein>
<dbReference type="PANTHER" id="PTHR34219">
    <property type="entry name" value="IRON-REGULATED INNER MEMBRANE PROTEIN-RELATED"/>
    <property type="match status" value="1"/>
</dbReference>
<dbReference type="OrthoDB" id="111691at2"/>
<name>A0A1I0TJK2_9SPHI</name>
<gene>
    <name evidence="2" type="ORF">SAMN04488511_110139</name>
</gene>
<feature type="transmembrane region" description="Helical" evidence="1">
    <location>
        <begin position="336"/>
        <end position="357"/>
    </location>
</feature>
<dbReference type="PROSITE" id="PS51257">
    <property type="entry name" value="PROKAR_LIPOPROTEIN"/>
    <property type="match status" value="1"/>
</dbReference>